<dbReference type="OrthoDB" id="9805202at2"/>
<evidence type="ECO:0000313" key="9">
    <source>
        <dbReference type="EMBL" id="TSJ46769.1"/>
    </source>
</evidence>
<dbReference type="InterPro" id="IPR009056">
    <property type="entry name" value="Cyt_c-like_dom"/>
</dbReference>
<dbReference type="SUPFAM" id="SSF46626">
    <property type="entry name" value="Cytochrome c"/>
    <property type="match status" value="2"/>
</dbReference>
<keyword evidence="5" id="KW-0560">Oxidoreductase</keyword>
<dbReference type="PANTHER" id="PTHR30600">
    <property type="entry name" value="CYTOCHROME C PEROXIDASE-RELATED"/>
    <property type="match status" value="1"/>
</dbReference>
<keyword evidence="4" id="KW-0732">Signal</keyword>
<gene>
    <name evidence="9" type="ORF">FO442_06305</name>
</gene>
<comment type="subcellular location">
    <subcellularLocation>
        <location evidence="1">Cell envelope</location>
    </subcellularLocation>
</comment>
<reference evidence="9 10" key="1">
    <citation type="submission" date="2019-07" db="EMBL/GenBank/DDBJ databases">
        <authorList>
            <person name="Huq M.A."/>
        </authorList>
    </citation>
    <scope>NUCLEOTIDE SEQUENCE [LARGE SCALE GENOMIC DNA]</scope>
    <source>
        <strain evidence="9 10">MAH-3</strain>
    </source>
</reference>
<feature type="domain" description="Cytochrome c" evidence="8">
    <location>
        <begin position="308"/>
        <end position="436"/>
    </location>
</feature>
<dbReference type="GO" id="GO:0009055">
    <property type="term" value="F:electron transfer activity"/>
    <property type="evidence" value="ECO:0007669"/>
    <property type="project" value="InterPro"/>
</dbReference>
<evidence type="ECO:0000256" key="3">
    <source>
        <dbReference type="ARBA" id="ARBA00022723"/>
    </source>
</evidence>
<dbReference type="InterPro" id="IPR036909">
    <property type="entry name" value="Cyt_c-like_dom_sf"/>
</dbReference>
<accession>A0A556N3Y2</accession>
<evidence type="ECO:0000256" key="7">
    <source>
        <dbReference type="PROSITE-ProRule" id="PRU00433"/>
    </source>
</evidence>
<dbReference type="InterPro" id="IPR004852">
    <property type="entry name" value="Di-haem_cyt_c_peroxidsae"/>
</dbReference>
<dbReference type="Pfam" id="PF03150">
    <property type="entry name" value="CCP_MauG"/>
    <property type="match status" value="1"/>
</dbReference>
<dbReference type="Proteomes" id="UP000316008">
    <property type="component" value="Unassembled WGS sequence"/>
</dbReference>
<dbReference type="InterPro" id="IPR051395">
    <property type="entry name" value="Cytochrome_c_Peroxidase/MauG"/>
</dbReference>
<protein>
    <recommendedName>
        <fullName evidence="8">Cytochrome c domain-containing protein</fullName>
    </recommendedName>
</protein>
<comment type="caution">
    <text evidence="9">The sequence shown here is derived from an EMBL/GenBank/DDBJ whole genome shotgun (WGS) entry which is preliminary data.</text>
</comment>
<dbReference type="GO" id="GO:0030313">
    <property type="term" value="C:cell envelope"/>
    <property type="evidence" value="ECO:0007669"/>
    <property type="project" value="UniProtKB-SubCell"/>
</dbReference>
<sequence>MKWPHCFFGILILGIGLLLSFNEESPAKVQKLDNPGKYIHVQLDLLINELKDFRNDLSDSVLCSAHYFNARKYYKHIEFFVEHVSPVQAKYQINGALVPKFSEYVPGSIVNPCGFQRVEEILFSGDEIDSTVLENELLDLISVFQELKNAYQTISLSDHLYLEMLQLQLVRIAAMNLNGYDATFTKTNLEEVNENLESMLQMIGYFRLKFGTKGILKKRFRDIRVDIQEAQKFLRENPGFDGFNRLEFIRTDIKRINLDLVLLHRDLGLPWSDHKQALRLNTEHLFSKGSFNPQFFSIYYSDESDLVKQAALGKLLFYDPILSANNERACSSCHQPDKAFTDGLKTSLAFNKSGNVERNAPTLIDALYQKAFFYDGKAYQLEQQVRDVVHNEHEMGGKLSDAVLKLRGSEEYKKLFREAFARKKDADISEYAIQKAIAEYEKTLISMNSRFDRYLTGEKGTLNQREINGYNLFAGKALCGSCHFFPLFNGTVPPYFMDSEYEILGTPGTKENKSLDKDNALK</sequence>
<evidence type="ECO:0000256" key="6">
    <source>
        <dbReference type="ARBA" id="ARBA00023004"/>
    </source>
</evidence>
<dbReference type="InterPro" id="IPR038352">
    <property type="entry name" value="Imelysin_sf"/>
</dbReference>
<keyword evidence="3 7" id="KW-0479">Metal-binding</keyword>
<evidence type="ECO:0000313" key="10">
    <source>
        <dbReference type="Proteomes" id="UP000316008"/>
    </source>
</evidence>
<keyword evidence="2 7" id="KW-0349">Heme</keyword>
<dbReference type="Gene3D" id="1.10.760.10">
    <property type="entry name" value="Cytochrome c-like domain"/>
    <property type="match status" value="2"/>
</dbReference>
<keyword evidence="10" id="KW-1185">Reference proteome</keyword>
<dbReference type="GO" id="GO:0020037">
    <property type="term" value="F:heme binding"/>
    <property type="evidence" value="ECO:0007669"/>
    <property type="project" value="InterPro"/>
</dbReference>
<dbReference type="Gene3D" id="1.20.1420.20">
    <property type="entry name" value="M75 peptidase, HXXE motif"/>
    <property type="match status" value="1"/>
</dbReference>
<evidence type="ECO:0000256" key="2">
    <source>
        <dbReference type="ARBA" id="ARBA00022617"/>
    </source>
</evidence>
<dbReference type="EMBL" id="VLPL01000002">
    <property type="protein sequence ID" value="TSJ46769.1"/>
    <property type="molecule type" value="Genomic_DNA"/>
</dbReference>
<dbReference type="PROSITE" id="PS51007">
    <property type="entry name" value="CYTC"/>
    <property type="match status" value="1"/>
</dbReference>
<dbReference type="GO" id="GO:0046872">
    <property type="term" value="F:metal ion binding"/>
    <property type="evidence" value="ECO:0007669"/>
    <property type="project" value="UniProtKB-KW"/>
</dbReference>
<evidence type="ECO:0000256" key="5">
    <source>
        <dbReference type="ARBA" id="ARBA00023002"/>
    </source>
</evidence>
<organism evidence="9 10">
    <name type="scientific">Fluviicola chungangensis</name>
    <dbReference type="NCBI Taxonomy" id="2597671"/>
    <lineage>
        <taxon>Bacteria</taxon>
        <taxon>Pseudomonadati</taxon>
        <taxon>Bacteroidota</taxon>
        <taxon>Flavobacteriia</taxon>
        <taxon>Flavobacteriales</taxon>
        <taxon>Crocinitomicaceae</taxon>
        <taxon>Fluviicola</taxon>
    </lineage>
</organism>
<dbReference type="PANTHER" id="PTHR30600:SF10">
    <property type="entry name" value="BLL6722 PROTEIN"/>
    <property type="match status" value="1"/>
</dbReference>
<evidence type="ECO:0000259" key="8">
    <source>
        <dbReference type="PROSITE" id="PS51007"/>
    </source>
</evidence>
<dbReference type="GO" id="GO:0004130">
    <property type="term" value="F:cytochrome-c peroxidase activity"/>
    <property type="evidence" value="ECO:0007669"/>
    <property type="project" value="TreeGrafter"/>
</dbReference>
<dbReference type="RefSeq" id="WP_144332306.1">
    <property type="nucleotide sequence ID" value="NZ_VLPL01000002.1"/>
</dbReference>
<keyword evidence="6 7" id="KW-0408">Iron</keyword>
<name>A0A556N3Y2_9FLAO</name>
<dbReference type="AlphaFoldDB" id="A0A556N3Y2"/>
<evidence type="ECO:0000256" key="1">
    <source>
        <dbReference type="ARBA" id="ARBA00004196"/>
    </source>
</evidence>
<evidence type="ECO:0000256" key="4">
    <source>
        <dbReference type="ARBA" id="ARBA00022729"/>
    </source>
</evidence>
<proteinExistence type="predicted"/>